<gene>
    <name evidence="12" type="ORF">A2Y99_02150</name>
</gene>
<dbReference type="PANTHER" id="PTHR11067:SF9">
    <property type="entry name" value="INOSINE TRIPHOSPHATE PYROPHOSPHATASE"/>
    <property type="match status" value="1"/>
</dbReference>
<dbReference type="CDD" id="cd00515">
    <property type="entry name" value="HAM1"/>
    <property type="match status" value="1"/>
</dbReference>
<comment type="cofactor">
    <cofactor evidence="10">
        <name>Mg(2+)</name>
        <dbReference type="ChEBI" id="CHEBI:18420"/>
    </cofactor>
    <text evidence="10">Binds 1 Mg(2+) ion per subunit.</text>
</comment>
<dbReference type="Proteomes" id="UP000178230">
    <property type="component" value="Unassembled WGS sequence"/>
</dbReference>
<feature type="binding site" evidence="10">
    <location>
        <position position="176"/>
    </location>
    <ligand>
        <name>substrate</name>
    </ligand>
</feature>
<dbReference type="Pfam" id="PF01725">
    <property type="entry name" value="Ham1p_like"/>
    <property type="match status" value="1"/>
</dbReference>
<dbReference type="EC" id="3.6.1.66" evidence="10"/>
<dbReference type="GO" id="GO:0036222">
    <property type="term" value="F:XTP diphosphatase activity"/>
    <property type="evidence" value="ECO:0007669"/>
    <property type="project" value="UniProtKB-UniRule"/>
</dbReference>
<comment type="caution">
    <text evidence="12">The sequence shown here is derived from an EMBL/GenBank/DDBJ whole genome shotgun (WGS) entry which is preliminary data.</text>
</comment>
<keyword evidence="4 10" id="KW-0547">Nucleotide-binding</keyword>
<dbReference type="NCBIfam" id="TIGR00042">
    <property type="entry name" value="RdgB/HAM1 family non-canonical purine NTP pyrophosphatase"/>
    <property type="match status" value="1"/>
</dbReference>
<keyword evidence="3 10" id="KW-0479">Metal-binding</keyword>
<evidence type="ECO:0000256" key="11">
    <source>
        <dbReference type="RuleBase" id="RU003781"/>
    </source>
</evidence>
<proteinExistence type="inferred from homology"/>
<evidence type="ECO:0000256" key="8">
    <source>
        <dbReference type="ARBA" id="ARBA00051875"/>
    </source>
</evidence>
<dbReference type="SUPFAM" id="SSF52972">
    <property type="entry name" value="ITPase-like"/>
    <property type="match status" value="1"/>
</dbReference>
<protein>
    <recommendedName>
        <fullName evidence="10">dITP/XTP pyrophosphatase</fullName>
        <ecNumber evidence="10">3.6.1.66</ecNumber>
    </recommendedName>
    <alternativeName>
        <fullName evidence="10">Non-canonical purine NTP pyrophosphatase</fullName>
    </alternativeName>
    <alternativeName>
        <fullName evidence="10">Non-standard purine NTP pyrophosphatase</fullName>
    </alternativeName>
    <alternativeName>
        <fullName evidence="10">Nucleoside-triphosphate diphosphatase</fullName>
    </alternativeName>
    <alternativeName>
        <fullName evidence="10">Nucleoside-triphosphate pyrophosphatase</fullName>
        <shortName evidence="10">NTPase</shortName>
    </alternativeName>
</protein>
<feature type="binding site" evidence="10">
    <location>
        <begin position="181"/>
        <end position="182"/>
    </location>
    <ligand>
        <name>substrate</name>
    </ligand>
</feature>
<evidence type="ECO:0000256" key="5">
    <source>
        <dbReference type="ARBA" id="ARBA00022801"/>
    </source>
</evidence>
<keyword evidence="6 10" id="KW-0460">Magnesium</keyword>
<sequence length="199" mass="22162">MKKSLVIASANQGKIKEIKKILKDIPFEMKSLIDLKIAIEVIESGKTFEENAVLKAKTVGEKIKLLTLAEDSGLEVDALGGKPGIYSARYTGGSDQDRVEKLLKELKAIPREKRTARFYACVCIYNPTEEALSIFRGISKGYITEEPYGVNGFGYDPVFYNPKLGMTNAQAALKEKNRVSHRAQALGKARKYLLNHKYS</sequence>
<evidence type="ECO:0000256" key="9">
    <source>
        <dbReference type="ARBA" id="ARBA00052017"/>
    </source>
</evidence>
<comment type="subunit">
    <text evidence="2 10">Homodimer.</text>
</comment>
<comment type="function">
    <text evidence="10">Pyrophosphatase that catalyzes the hydrolysis of nucleoside triphosphates to their monophosphate derivatives, with a high preference for the non-canonical purine nucleotides XTP (xanthosine triphosphate), dITP (deoxyinosine triphosphate) and ITP. Seems to function as a house-cleaning enzyme that removes non-canonical purine nucleotides from the nucleotide pool, thus preventing their incorporation into DNA/RNA and avoiding chromosomal lesions.</text>
</comment>
<feature type="binding site" evidence="10">
    <location>
        <begin position="9"/>
        <end position="14"/>
    </location>
    <ligand>
        <name>substrate</name>
    </ligand>
</feature>
<dbReference type="GO" id="GO:0005829">
    <property type="term" value="C:cytosol"/>
    <property type="evidence" value="ECO:0007669"/>
    <property type="project" value="TreeGrafter"/>
</dbReference>
<evidence type="ECO:0000313" key="12">
    <source>
        <dbReference type="EMBL" id="OGG00019.1"/>
    </source>
</evidence>
<dbReference type="PANTHER" id="PTHR11067">
    <property type="entry name" value="INOSINE TRIPHOSPHATE PYROPHOSPHATASE/HAM1 PROTEIN"/>
    <property type="match status" value="1"/>
</dbReference>
<dbReference type="FunFam" id="3.90.950.10:FF:000001">
    <property type="entry name" value="dITP/XTP pyrophosphatase"/>
    <property type="match status" value="1"/>
</dbReference>
<accession>A0A1F5YII5</accession>
<dbReference type="InterPro" id="IPR020922">
    <property type="entry name" value="dITP/XTP_pyrophosphatase"/>
</dbReference>
<dbReference type="EMBL" id="MFIY01000030">
    <property type="protein sequence ID" value="OGG00019.1"/>
    <property type="molecule type" value="Genomic_DNA"/>
</dbReference>
<dbReference type="GO" id="GO:0035870">
    <property type="term" value="F:dITP diphosphatase activity"/>
    <property type="evidence" value="ECO:0007669"/>
    <property type="project" value="UniProtKB-UniRule"/>
</dbReference>
<comment type="caution">
    <text evidence="10">Lacks conserved residue(s) required for the propagation of feature annotation.</text>
</comment>
<dbReference type="AlphaFoldDB" id="A0A1F5YII5"/>
<comment type="similarity">
    <text evidence="1 10 11">Belongs to the HAM1 NTPase family.</text>
</comment>
<evidence type="ECO:0000256" key="2">
    <source>
        <dbReference type="ARBA" id="ARBA00011738"/>
    </source>
</evidence>
<keyword evidence="7 10" id="KW-0546">Nucleotide metabolism</keyword>
<organism evidence="12 13">
    <name type="scientific">Candidatus Gottesmanbacteria bacterium RBG_13_37_7</name>
    <dbReference type="NCBI Taxonomy" id="1798369"/>
    <lineage>
        <taxon>Bacteria</taxon>
        <taxon>Candidatus Gottesmaniibacteriota</taxon>
    </lineage>
</organism>
<dbReference type="InterPro" id="IPR002637">
    <property type="entry name" value="RdgB/HAM1"/>
</dbReference>
<evidence type="ECO:0000256" key="4">
    <source>
        <dbReference type="ARBA" id="ARBA00022741"/>
    </source>
</evidence>
<evidence type="ECO:0000256" key="3">
    <source>
        <dbReference type="ARBA" id="ARBA00022723"/>
    </source>
</evidence>
<evidence type="ECO:0000256" key="7">
    <source>
        <dbReference type="ARBA" id="ARBA00023080"/>
    </source>
</evidence>
<dbReference type="Gene3D" id="3.90.950.10">
    <property type="match status" value="1"/>
</dbReference>
<feature type="binding site" evidence="10">
    <location>
        <position position="71"/>
    </location>
    <ligand>
        <name>Mg(2+)</name>
        <dbReference type="ChEBI" id="CHEBI:18420"/>
    </ligand>
</feature>
<comment type="catalytic activity">
    <reaction evidence="9 10">
        <text>XTP + H2O = XMP + diphosphate + H(+)</text>
        <dbReference type="Rhea" id="RHEA:28610"/>
        <dbReference type="ChEBI" id="CHEBI:15377"/>
        <dbReference type="ChEBI" id="CHEBI:15378"/>
        <dbReference type="ChEBI" id="CHEBI:33019"/>
        <dbReference type="ChEBI" id="CHEBI:57464"/>
        <dbReference type="ChEBI" id="CHEBI:61314"/>
        <dbReference type="EC" id="3.6.1.66"/>
    </reaction>
</comment>
<evidence type="ECO:0000313" key="13">
    <source>
        <dbReference type="Proteomes" id="UP000178230"/>
    </source>
</evidence>
<dbReference type="HAMAP" id="MF_01405">
    <property type="entry name" value="Non_canon_purine_NTPase"/>
    <property type="match status" value="1"/>
</dbReference>
<dbReference type="GO" id="GO:0017111">
    <property type="term" value="F:ribonucleoside triphosphate phosphatase activity"/>
    <property type="evidence" value="ECO:0007669"/>
    <property type="project" value="InterPro"/>
</dbReference>
<keyword evidence="5 10" id="KW-0378">Hydrolase</keyword>
<dbReference type="GO" id="GO:0009146">
    <property type="term" value="P:purine nucleoside triphosphate catabolic process"/>
    <property type="evidence" value="ECO:0007669"/>
    <property type="project" value="UniProtKB-UniRule"/>
</dbReference>
<name>A0A1F5YII5_9BACT</name>
<evidence type="ECO:0000256" key="6">
    <source>
        <dbReference type="ARBA" id="ARBA00022842"/>
    </source>
</evidence>
<reference evidence="12 13" key="1">
    <citation type="journal article" date="2016" name="Nat. Commun.">
        <title>Thousands of microbial genomes shed light on interconnected biogeochemical processes in an aquifer system.</title>
        <authorList>
            <person name="Anantharaman K."/>
            <person name="Brown C.T."/>
            <person name="Hug L.A."/>
            <person name="Sharon I."/>
            <person name="Castelle C.J."/>
            <person name="Probst A.J."/>
            <person name="Thomas B.C."/>
            <person name="Singh A."/>
            <person name="Wilkins M.J."/>
            <person name="Karaoz U."/>
            <person name="Brodie E.L."/>
            <person name="Williams K.H."/>
            <person name="Hubbard S.S."/>
            <person name="Banfield J.F."/>
        </authorList>
    </citation>
    <scope>NUCLEOTIDE SEQUENCE [LARGE SCALE GENOMIC DNA]</scope>
</reference>
<dbReference type="GO" id="GO:0009117">
    <property type="term" value="P:nucleotide metabolic process"/>
    <property type="evidence" value="ECO:0007669"/>
    <property type="project" value="UniProtKB-KW"/>
</dbReference>
<feature type="binding site" evidence="10">
    <location>
        <begin position="153"/>
        <end position="156"/>
    </location>
    <ligand>
        <name>substrate</name>
    </ligand>
</feature>
<dbReference type="GO" id="GO:0046872">
    <property type="term" value="F:metal ion binding"/>
    <property type="evidence" value="ECO:0007669"/>
    <property type="project" value="UniProtKB-KW"/>
</dbReference>
<comment type="catalytic activity">
    <reaction evidence="8 10">
        <text>dITP + H2O = dIMP + diphosphate + H(+)</text>
        <dbReference type="Rhea" id="RHEA:28342"/>
        <dbReference type="ChEBI" id="CHEBI:15377"/>
        <dbReference type="ChEBI" id="CHEBI:15378"/>
        <dbReference type="ChEBI" id="CHEBI:33019"/>
        <dbReference type="ChEBI" id="CHEBI:61194"/>
        <dbReference type="ChEBI" id="CHEBI:61382"/>
        <dbReference type="EC" id="3.6.1.66"/>
    </reaction>
</comment>
<dbReference type="InterPro" id="IPR029001">
    <property type="entry name" value="ITPase-like_fam"/>
</dbReference>
<dbReference type="GO" id="GO:0000166">
    <property type="term" value="F:nucleotide binding"/>
    <property type="evidence" value="ECO:0007669"/>
    <property type="project" value="UniProtKB-KW"/>
</dbReference>
<dbReference type="GO" id="GO:0036220">
    <property type="term" value="F:ITP diphosphatase activity"/>
    <property type="evidence" value="ECO:0007669"/>
    <property type="project" value="UniProtKB-UniRule"/>
</dbReference>
<feature type="active site" description="Proton acceptor" evidence="10">
    <location>
        <position position="71"/>
    </location>
</feature>
<evidence type="ECO:0000256" key="10">
    <source>
        <dbReference type="HAMAP-Rule" id="MF_01405"/>
    </source>
</evidence>
<evidence type="ECO:0000256" key="1">
    <source>
        <dbReference type="ARBA" id="ARBA00008023"/>
    </source>
</evidence>
<comment type="catalytic activity">
    <reaction evidence="10">
        <text>ITP + H2O = IMP + diphosphate + H(+)</text>
        <dbReference type="Rhea" id="RHEA:29399"/>
        <dbReference type="ChEBI" id="CHEBI:15377"/>
        <dbReference type="ChEBI" id="CHEBI:15378"/>
        <dbReference type="ChEBI" id="CHEBI:33019"/>
        <dbReference type="ChEBI" id="CHEBI:58053"/>
        <dbReference type="ChEBI" id="CHEBI:61402"/>
        <dbReference type="EC" id="3.6.1.66"/>
    </reaction>
</comment>
<feature type="binding site" evidence="10">
    <location>
        <position position="72"/>
    </location>
    <ligand>
        <name>substrate</name>
    </ligand>
</feature>